<dbReference type="InterPro" id="IPR013083">
    <property type="entry name" value="Znf_RING/FYVE/PHD"/>
</dbReference>
<dbReference type="EMBL" id="SWLB01000001">
    <property type="protein sequence ID" value="KAF3341449.1"/>
    <property type="molecule type" value="Genomic_DNA"/>
</dbReference>
<keyword evidence="7" id="KW-0436">Ligase</keyword>
<dbReference type="GO" id="GO:0008270">
    <property type="term" value="F:zinc ion binding"/>
    <property type="evidence" value="ECO:0007669"/>
    <property type="project" value="UniProtKB-KW"/>
</dbReference>
<dbReference type="PROSITE" id="PS51044">
    <property type="entry name" value="ZF_SP_RING"/>
    <property type="match status" value="1"/>
</dbReference>
<feature type="compositionally biased region" description="Polar residues" evidence="5">
    <location>
        <begin position="751"/>
        <end position="761"/>
    </location>
</feature>
<proteinExistence type="predicted"/>
<dbReference type="Gene3D" id="3.30.40.10">
    <property type="entry name" value="Zinc/RING finger domain, C3HC4 (zinc finger)"/>
    <property type="match status" value="1"/>
</dbReference>
<evidence type="ECO:0000313" key="7">
    <source>
        <dbReference type="EMBL" id="KAF3341449.1"/>
    </source>
</evidence>
<feature type="compositionally biased region" description="Polar residues" evidence="5">
    <location>
        <begin position="668"/>
        <end position="679"/>
    </location>
</feature>
<dbReference type="Proteomes" id="UP000623129">
    <property type="component" value="Unassembled WGS sequence"/>
</dbReference>
<gene>
    <name evidence="7" type="ORF">FCM35_KLT00087</name>
</gene>
<feature type="compositionally biased region" description="Acidic residues" evidence="5">
    <location>
        <begin position="427"/>
        <end position="439"/>
    </location>
</feature>
<keyword evidence="8" id="KW-1185">Reference proteome</keyword>
<dbReference type="AlphaFoldDB" id="A0A833S0P4"/>
<keyword evidence="3" id="KW-0862">Zinc</keyword>
<feature type="compositionally biased region" description="Low complexity" evidence="5">
    <location>
        <begin position="731"/>
        <end position="742"/>
    </location>
</feature>
<evidence type="ECO:0000256" key="4">
    <source>
        <dbReference type="PROSITE-ProRule" id="PRU00452"/>
    </source>
</evidence>
<evidence type="ECO:0000256" key="5">
    <source>
        <dbReference type="SAM" id="MobiDB-lite"/>
    </source>
</evidence>
<dbReference type="GO" id="GO:0061665">
    <property type="term" value="F:SUMO ligase activity"/>
    <property type="evidence" value="ECO:0007669"/>
    <property type="project" value="TreeGrafter"/>
</dbReference>
<dbReference type="GO" id="GO:0000785">
    <property type="term" value="C:chromatin"/>
    <property type="evidence" value="ECO:0007669"/>
    <property type="project" value="TreeGrafter"/>
</dbReference>
<keyword evidence="2 4" id="KW-0863">Zinc-finger</keyword>
<comment type="caution">
    <text evidence="7">The sequence shown here is derived from an EMBL/GenBank/DDBJ whole genome shotgun (WGS) entry which is preliminary data.</text>
</comment>
<dbReference type="CDD" id="cd16650">
    <property type="entry name" value="SP-RING_PIAS-like"/>
    <property type="match status" value="1"/>
</dbReference>
<sequence length="767" mass="83735">MSTPTSQSAPPNPVSTSQPMTAVVTNGIRLTAVAEKLASHFHGSVTLTTTELFQLCYALARGIDYALSSNDVPRVAQSIPVLVKKAFQHRNEPALHAALMVLVISAKNACNNGWFQEDDKKEILSMENELSSSFCLSVGLNPDAINAIAAINEITPRFLPQIRLTRLIVSFEAKPGYDILMSDFFIERNMPANEKIRLYVIQRGNLETSSCIAQPPLVSFLVNGKGVERRNNVAMETGPQVPTDITKMLKYGTNIIQAAGYFSGNYMVAIAFTSKLSIVNPILEDYTEPSAEIESDSEIIEGPSTISLNCPISFVRIKTPVKGYQCRHPQCFDYDNYMEINSRKPAWRCPLCNRPACALDIRLDQKMVKILKAVGSSASHITMLSDGSWKKVEEHDENQQGNGPLSQKKDKNNDSMGGAAHDIIDLTSEENDANEPIEIEDTKPTLDDLVSSTMPQVNTRQSPHPHTSFFHAAEDNAWLRNTFSPVHGTLESLLPDTLRTPFTTGSSSSHLQPHLQHDGNALRMPSIPRNTMQHDGNALHMPEYRSRRINGGMLNTTNYANGSGAGLHLPSAAAVTVAANGNFVAPQNLSRNQAPANRPYQPTMSVSAQMPSAPRSSTQRVPNSFRIPTSNLHPMNSSSNNISASVPPHQPPLFPPVRIPTSMHGSLRTHTQPPSSAPMQENGLGQVHQTASASGLPEMPPEEDWRPTGRMRGSLTGEAYSAALNQYSVLPNSQNPNNHTNPSPNPIPTAGGSNPQSNLSQAGRRWY</sequence>
<organism evidence="7 8">
    <name type="scientific">Carex littledalei</name>
    <dbReference type="NCBI Taxonomy" id="544730"/>
    <lineage>
        <taxon>Eukaryota</taxon>
        <taxon>Viridiplantae</taxon>
        <taxon>Streptophyta</taxon>
        <taxon>Embryophyta</taxon>
        <taxon>Tracheophyta</taxon>
        <taxon>Spermatophyta</taxon>
        <taxon>Magnoliopsida</taxon>
        <taxon>Liliopsida</taxon>
        <taxon>Poales</taxon>
        <taxon>Cyperaceae</taxon>
        <taxon>Cyperoideae</taxon>
        <taxon>Cariceae</taxon>
        <taxon>Carex</taxon>
        <taxon>Carex subgen. Euthyceras</taxon>
    </lineage>
</organism>
<protein>
    <submittedName>
        <fullName evidence="7">E3 SUMO-protein ligase pli1</fullName>
    </submittedName>
</protein>
<evidence type="ECO:0000259" key="6">
    <source>
        <dbReference type="PROSITE" id="PS51044"/>
    </source>
</evidence>
<feature type="domain" description="SP-RING-type" evidence="6">
    <location>
        <begin position="295"/>
        <end position="376"/>
    </location>
</feature>
<dbReference type="PANTHER" id="PTHR10782">
    <property type="entry name" value="ZINC FINGER MIZ DOMAIN-CONTAINING PROTEIN"/>
    <property type="match status" value="1"/>
</dbReference>
<dbReference type="GO" id="GO:0016925">
    <property type="term" value="P:protein sumoylation"/>
    <property type="evidence" value="ECO:0007669"/>
    <property type="project" value="UniProtKB-ARBA"/>
</dbReference>
<evidence type="ECO:0000313" key="8">
    <source>
        <dbReference type="Proteomes" id="UP000623129"/>
    </source>
</evidence>
<dbReference type="Pfam" id="PF02891">
    <property type="entry name" value="zf-MIZ"/>
    <property type="match status" value="1"/>
</dbReference>
<feature type="region of interest" description="Disordered" evidence="5">
    <location>
        <begin position="391"/>
        <end position="448"/>
    </location>
</feature>
<name>A0A833S0P4_9POAL</name>
<dbReference type="InterPro" id="IPR004181">
    <property type="entry name" value="Znf_MIZ"/>
</dbReference>
<dbReference type="PANTHER" id="PTHR10782:SF4">
    <property type="entry name" value="TONALLI, ISOFORM E"/>
    <property type="match status" value="1"/>
</dbReference>
<keyword evidence="1" id="KW-0479">Metal-binding</keyword>
<dbReference type="OrthoDB" id="10263264at2759"/>
<reference evidence="7" key="1">
    <citation type="submission" date="2020-01" db="EMBL/GenBank/DDBJ databases">
        <title>Genome sequence of Kobresia littledalei, the first chromosome-level genome in the family Cyperaceae.</title>
        <authorList>
            <person name="Qu G."/>
        </authorList>
    </citation>
    <scope>NUCLEOTIDE SEQUENCE</scope>
    <source>
        <strain evidence="7">C.B.Clarke</strain>
        <tissue evidence="7">Leaf</tissue>
    </source>
</reference>
<feature type="region of interest" description="Disordered" evidence="5">
    <location>
        <begin position="657"/>
        <end position="767"/>
    </location>
</feature>
<accession>A0A833S0P4</accession>
<evidence type="ECO:0000256" key="1">
    <source>
        <dbReference type="ARBA" id="ARBA00022723"/>
    </source>
</evidence>
<evidence type="ECO:0000256" key="2">
    <source>
        <dbReference type="ARBA" id="ARBA00022771"/>
    </source>
</evidence>
<dbReference type="GO" id="GO:0016874">
    <property type="term" value="F:ligase activity"/>
    <property type="evidence" value="ECO:0007669"/>
    <property type="project" value="UniProtKB-KW"/>
</dbReference>
<feature type="region of interest" description="Disordered" evidence="5">
    <location>
        <begin position="589"/>
        <end position="621"/>
    </location>
</feature>
<evidence type="ECO:0000256" key="3">
    <source>
        <dbReference type="ARBA" id="ARBA00022833"/>
    </source>
</evidence>